<accession>A0A318L9S3</accession>
<reference evidence="4 5" key="1">
    <citation type="submission" date="2016-07" db="EMBL/GenBank/DDBJ databases">
        <title>Draft genome sequence of Prauserella sp. YIM 121212, isolated from alkaline soil.</title>
        <authorList>
            <person name="Ruckert C."/>
            <person name="Albersmeier A."/>
            <person name="Jiang C.-L."/>
            <person name="Jiang Y."/>
            <person name="Kalinowski J."/>
            <person name="Schneider O."/>
            <person name="Winkler A."/>
            <person name="Zotchev S.B."/>
        </authorList>
    </citation>
    <scope>NUCLEOTIDE SEQUENCE [LARGE SCALE GENOMIC DNA]</scope>
    <source>
        <strain evidence="4 5">YIM 121212</strain>
    </source>
</reference>
<gene>
    <name evidence="4" type="ORF">BA062_37685</name>
</gene>
<name>A0A318L9S3_9PSEU</name>
<protein>
    <submittedName>
        <fullName evidence="4">Uncharacterized protein</fullName>
    </submittedName>
</protein>
<dbReference type="Proteomes" id="UP000247892">
    <property type="component" value="Unassembled WGS sequence"/>
</dbReference>
<evidence type="ECO:0000313" key="5">
    <source>
        <dbReference type="Proteomes" id="UP000247892"/>
    </source>
</evidence>
<keyword evidence="3" id="KW-1133">Transmembrane helix</keyword>
<dbReference type="EMBL" id="MASU01000028">
    <property type="protein sequence ID" value="PXY17345.1"/>
    <property type="molecule type" value="Genomic_DNA"/>
</dbReference>
<keyword evidence="5" id="KW-1185">Reference proteome</keyword>
<evidence type="ECO:0000256" key="1">
    <source>
        <dbReference type="SAM" id="Coils"/>
    </source>
</evidence>
<feature type="transmembrane region" description="Helical" evidence="3">
    <location>
        <begin position="160"/>
        <end position="184"/>
    </location>
</feature>
<keyword evidence="3" id="KW-0812">Transmembrane</keyword>
<proteinExistence type="predicted"/>
<feature type="compositionally biased region" description="Basic and acidic residues" evidence="2">
    <location>
        <begin position="524"/>
        <end position="533"/>
    </location>
</feature>
<feature type="transmembrane region" description="Helical" evidence="3">
    <location>
        <begin position="190"/>
        <end position="212"/>
    </location>
</feature>
<sequence length="961" mass="100177">MADSQRTIRIRFDGTAQRLRAAANRVREELRASTSNVTQYNRAVEAAAARVRKAYDAEADATEKLKIAQARLQEVRSAAVVKASALAAAEANVAKATRAVAAAQASGREAAQAYGEAQREAARAMDEARRSSLRARLGIDRIGNVLERARGFVLRFSSSFLKLALAGASLNTLIGLVGGLAGVIASASGALGLLPGIAAAAVAGIAAVKLGAEGIQRQFERLNPTLDKLRARVSRTFYHAMEPAVESLMALLPKLGDGLDDVAIAVSRTAARFTGMLEEARNTKTLNQILGGSARIITNLGRALAPIGEALLDIAAVGGDVFADLTEGAGDAAERFADFIEQARESGRLREWMQEGIDTVREVGAVFGDLWDIVTAVFSALEEGGAGLGGTLGPAIATVKEFVESAEGQEVFRTLGAILEDLSRIVVSLLEPALKLLAPIIGPLGRVVDALANFVEQDLAPALEDLAAIIGPLVGWLLDMMAAADGLGVKVLFAAAALGALVKAAGKLKGVGKVIAGALAWKGSKRDGQRDGRNYVNGAADGAQKASKDKGSKAGKFFGTAMRTASRALLVTWGLDLADTLFPDSVTDAVTGKAMGLGEATELGFSRAFDFVTRQGLWKPVIDGTAMAVGEYEAGWAKMANTARMFGIDLSTIVAFSGQTAREAWNTSAGQIVGDTTTTWSRVASEVQAKGFWASLAAKNAATDAKNGWWSQMAATSSSNATIWDKIARDASAKSRAAAASAKSQSNGLRGGWVNNLNAAATGNNNAWARMVAATQRQGDLNRKTAQNAARQVRGAFSGLSLHSEGSAIMQSLGAGMDSRVGSLIAKAQDIARKIKANKGPIEKDRKLLVPEGIAIMQGLQAGMDAGLTGVLRTAAEVAPAIAARLGGAGVVTRNYLTAEALPVSGGREQATPGNEGAAEPVTEVRVFIGDRELTDIVRTEVTSRDRTTRRLLSQGVGAAR</sequence>
<evidence type="ECO:0000256" key="2">
    <source>
        <dbReference type="SAM" id="MobiDB-lite"/>
    </source>
</evidence>
<dbReference type="RefSeq" id="WP_110344021.1">
    <property type="nucleotide sequence ID" value="NZ_MASU01000028.1"/>
</dbReference>
<comment type="caution">
    <text evidence="4">The sequence shown here is derived from an EMBL/GenBank/DDBJ whole genome shotgun (WGS) entry which is preliminary data.</text>
</comment>
<organism evidence="4 5">
    <name type="scientific">Prauserella flavalba</name>
    <dbReference type="NCBI Taxonomy" id="1477506"/>
    <lineage>
        <taxon>Bacteria</taxon>
        <taxon>Bacillati</taxon>
        <taxon>Actinomycetota</taxon>
        <taxon>Actinomycetes</taxon>
        <taxon>Pseudonocardiales</taxon>
        <taxon>Pseudonocardiaceae</taxon>
        <taxon>Prauserella</taxon>
    </lineage>
</organism>
<dbReference type="AlphaFoldDB" id="A0A318L9S3"/>
<evidence type="ECO:0000256" key="3">
    <source>
        <dbReference type="SAM" id="Phobius"/>
    </source>
</evidence>
<keyword evidence="1" id="KW-0175">Coiled coil</keyword>
<feature type="coiled-coil region" evidence="1">
    <location>
        <begin position="16"/>
        <end position="106"/>
    </location>
</feature>
<evidence type="ECO:0000313" key="4">
    <source>
        <dbReference type="EMBL" id="PXY17345.1"/>
    </source>
</evidence>
<feature type="region of interest" description="Disordered" evidence="2">
    <location>
        <begin position="524"/>
        <end position="551"/>
    </location>
</feature>
<keyword evidence="3" id="KW-0472">Membrane</keyword>
<dbReference type="OrthoDB" id="3404808at2"/>